<evidence type="ECO:0000313" key="7">
    <source>
        <dbReference type="Proteomes" id="UP000594961"/>
    </source>
</evidence>
<dbReference type="PANTHER" id="PTHR48073:SF2">
    <property type="entry name" value="O-SUCCINYLBENZOATE SYNTHASE"/>
    <property type="match status" value="1"/>
</dbReference>
<dbReference type="EC" id="4.2.1.113" evidence="4"/>
<comment type="cofactor">
    <cofactor evidence="4">
        <name>a divalent metal cation</name>
        <dbReference type="ChEBI" id="CHEBI:60240"/>
    </cofactor>
</comment>
<keyword evidence="4" id="KW-0474">Menaquinone biosynthesis</keyword>
<name>A0A7M1R1U5_9ACTO</name>
<feature type="domain" description="Mandelate racemase/muconate lactonizing enzyme C-terminal" evidence="5">
    <location>
        <begin position="74"/>
        <end position="173"/>
    </location>
</feature>
<feature type="active site" description="Proton acceptor" evidence="4">
    <location>
        <position position="201"/>
    </location>
</feature>
<dbReference type="InterPro" id="IPR013342">
    <property type="entry name" value="Mandelate_racemase_C"/>
</dbReference>
<dbReference type="Gene3D" id="3.20.20.120">
    <property type="entry name" value="Enolase-like C-terminal domain"/>
    <property type="match status" value="1"/>
</dbReference>
<feature type="binding site" evidence="4">
    <location>
        <position position="177"/>
    </location>
    <ligand>
        <name>Mg(2+)</name>
        <dbReference type="ChEBI" id="CHEBI:18420"/>
    </ligand>
</feature>
<comment type="similarity">
    <text evidence="4">Belongs to the mandelate racemase/muconate lactonizing enzyme family. MenC type 1 subfamily.</text>
</comment>
<comment type="pathway">
    <text evidence="4">Quinol/quinone metabolism; menaquinone biosynthesis.</text>
</comment>
<evidence type="ECO:0000256" key="3">
    <source>
        <dbReference type="ARBA" id="ARBA00023239"/>
    </source>
</evidence>
<protein>
    <recommendedName>
        <fullName evidence="4">o-succinylbenzoate synthase</fullName>
        <shortName evidence="4">OSB synthase</shortName>
        <shortName evidence="4">OSBS</shortName>
        <ecNumber evidence="4">4.2.1.113</ecNumber>
    </recommendedName>
    <alternativeName>
        <fullName evidence="4">4-(2'-carboxyphenyl)-4-oxybutyric acid synthase</fullName>
    </alternativeName>
    <alternativeName>
        <fullName evidence="4">o-succinylbenzoic acid synthase</fullName>
    </alternativeName>
</protein>
<dbReference type="UniPathway" id="UPA01057">
    <property type="reaction ID" value="UER00165"/>
</dbReference>
<dbReference type="RefSeq" id="WP_197554304.1">
    <property type="nucleotide sequence ID" value="NZ_CP063212.1"/>
</dbReference>
<dbReference type="UniPathway" id="UPA00079"/>
<keyword evidence="1 4" id="KW-0479">Metal-binding</keyword>
<feature type="active site" description="Proton donor" evidence="4">
    <location>
        <position position="96"/>
    </location>
</feature>
<dbReference type="SFLD" id="SFLDF00009">
    <property type="entry name" value="o-succinylbenzoate_synthase"/>
    <property type="match status" value="1"/>
</dbReference>
<evidence type="ECO:0000256" key="4">
    <source>
        <dbReference type="HAMAP-Rule" id="MF_00470"/>
    </source>
</evidence>
<dbReference type="SFLD" id="SFLDS00001">
    <property type="entry name" value="Enolase"/>
    <property type="match status" value="1"/>
</dbReference>
<evidence type="ECO:0000256" key="2">
    <source>
        <dbReference type="ARBA" id="ARBA00022842"/>
    </source>
</evidence>
<dbReference type="InterPro" id="IPR010196">
    <property type="entry name" value="OSB_synthase_MenC1"/>
</dbReference>
<dbReference type="Proteomes" id="UP000594961">
    <property type="component" value="Chromosome"/>
</dbReference>
<comment type="function">
    <text evidence="4">Converts 2-succinyl-6-hydroxy-2,4-cyclohexadiene-1-carboxylate (SHCHC) to 2-succinylbenzoate (OSB).</text>
</comment>
<dbReference type="InterPro" id="IPR029065">
    <property type="entry name" value="Enolase_C-like"/>
</dbReference>
<proteinExistence type="inferred from homology"/>
<organism evidence="6 7">
    <name type="scientific">Trueperella pecoris</name>
    <dbReference type="NCBI Taxonomy" id="2733571"/>
    <lineage>
        <taxon>Bacteria</taxon>
        <taxon>Bacillati</taxon>
        <taxon>Actinomycetota</taxon>
        <taxon>Actinomycetes</taxon>
        <taxon>Actinomycetales</taxon>
        <taxon>Actinomycetaceae</taxon>
        <taxon>Trueperella</taxon>
    </lineage>
</organism>
<feature type="binding site" evidence="4">
    <location>
        <position position="126"/>
    </location>
    <ligand>
        <name>Mg(2+)</name>
        <dbReference type="ChEBI" id="CHEBI:18420"/>
    </ligand>
</feature>
<dbReference type="SUPFAM" id="SSF51604">
    <property type="entry name" value="Enolase C-terminal domain-like"/>
    <property type="match status" value="1"/>
</dbReference>
<sequence>MKFYVYRLALTNRFRHLTVRDGLLVHGQGWGEVSPFWDYGAVESARWLAAGIEAAEFGYPAPLRQRVPVNETIPAVDAEVAHALAAASTCSTLKVKIADHPGALREDLARLEAVRDAQPAAKIRIDANAAWDVDTAVTHIRQMDRAAGGLEYVEQPCPNVDELLAVRRRVEVPIAADESIRRGADPLEVARRGAADLAVVKNQPLGGVRAALELAERLQMPVVVSSALESSVGLRAGLAFAAALPELPYACGLATSRLFAQDIVERPLAPVGGEIEIRDVAPDPGRSLPVSAELARAWEERLAQMWALASAQGKVSGEYEFMGGLA</sequence>
<comment type="pathway">
    <text evidence="4">Quinol/quinone metabolism; 1,4-dihydroxy-2-naphthoate biosynthesis; 1,4-dihydroxy-2-naphthoate from chorismate: step 4/7.</text>
</comment>
<dbReference type="SFLD" id="SFLDG00180">
    <property type="entry name" value="muconate_cycloisomerase"/>
    <property type="match status" value="1"/>
</dbReference>
<accession>A0A7M1R1U5</accession>
<keyword evidence="3 4" id="KW-0456">Lyase</keyword>
<keyword evidence="2 4" id="KW-0460">Magnesium</keyword>
<dbReference type="EMBL" id="CP063212">
    <property type="protein sequence ID" value="QOR48143.1"/>
    <property type="molecule type" value="Genomic_DNA"/>
</dbReference>
<dbReference type="NCBIfam" id="NF002782">
    <property type="entry name" value="PRK02901.1"/>
    <property type="match status" value="1"/>
</dbReference>
<dbReference type="CDD" id="cd03320">
    <property type="entry name" value="OSBS"/>
    <property type="match status" value="1"/>
</dbReference>
<gene>
    <name evidence="4" type="primary">menC</name>
    <name evidence="6" type="ORF">INS90_02290</name>
</gene>
<dbReference type="AlphaFoldDB" id="A0A7M1R1U5"/>
<dbReference type="GO" id="GO:0009234">
    <property type="term" value="P:menaquinone biosynthetic process"/>
    <property type="evidence" value="ECO:0007669"/>
    <property type="project" value="UniProtKB-UniRule"/>
</dbReference>
<dbReference type="SMART" id="SM00922">
    <property type="entry name" value="MR_MLE"/>
    <property type="match status" value="1"/>
</dbReference>
<dbReference type="HAMAP" id="MF_00470">
    <property type="entry name" value="MenC_1"/>
    <property type="match status" value="1"/>
</dbReference>
<dbReference type="InterPro" id="IPR036849">
    <property type="entry name" value="Enolase-like_C_sf"/>
</dbReference>
<evidence type="ECO:0000259" key="5">
    <source>
        <dbReference type="SMART" id="SM00922"/>
    </source>
</evidence>
<evidence type="ECO:0000256" key="1">
    <source>
        <dbReference type="ARBA" id="ARBA00022723"/>
    </source>
</evidence>
<dbReference type="PANTHER" id="PTHR48073">
    <property type="entry name" value="O-SUCCINYLBENZOATE SYNTHASE-RELATED"/>
    <property type="match status" value="1"/>
</dbReference>
<dbReference type="Pfam" id="PF13378">
    <property type="entry name" value="MR_MLE_C"/>
    <property type="match status" value="1"/>
</dbReference>
<reference evidence="6 7" key="1">
    <citation type="submission" date="2020-10" db="EMBL/GenBank/DDBJ databases">
        <title>Trueperella pecoris sp. nov. isolated from bovine and porcine specimens.</title>
        <authorList>
            <person name="Schoenecker L."/>
            <person name="Schnydrig P."/>
            <person name="Brodard I."/>
            <person name="Thomann A."/>
            <person name="Hemphill A."/>
            <person name="Rodriguez-Campos S."/>
            <person name="Perreten V."/>
            <person name="Jores J."/>
            <person name="Kittl S."/>
        </authorList>
    </citation>
    <scope>NUCLEOTIDE SEQUENCE [LARGE SCALE GENOMIC DNA]</scope>
    <source>
        <strain evidence="6 7">19OD0592</strain>
    </source>
</reference>
<feature type="binding site" evidence="4">
    <location>
        <position position="154"/>
    </location>
    <ligand>
        <name>Mg(2+)</name>
        <dbReference type="ChEBI" id="CHEBI:18420"/>
    </ligand>
</feature>
<dbReference type="Pfam" id="PF18374">
    <property type="entry name" value="Enolase_like_N"/>
    <property type="match status" value="1"/>
</dbReference>
<dbReference type="GO" id="GO:0000287">
    <property type="term" value="F:magnesium ion binding"/>
    <property type="evidence" value="ECO:0007669"/>
    <property type="project" value="UniProtKB-UniRule"/>
</dbReference>
<evidence type="ECO:0000313" key="6">
    <source>
        <dbReference type="EMBL" id="QOR48143.1"/>
    </source>
</evidence>
<dbReference type="GO" id="GO:0043748">
    <property type="term" value="F:O-succinylbenzoate synthase activity"/>
    <property type="evidence" value="ECO:0007669"/>
    <property type="project" value="UniProtKB-EC"/>
</dbReference>
<comment type="catalytic activity">
    <reaction evidence="4">
        <text>(1R,6R)-6-hydroxy-2-succinyl-cyclohexa-2,4-diene-1-carboxylate = 2-succinylbenzoate + H2O</text>
        <dbReference type="Rhea" id="RHEA:10196"/>
        <dbReference type="ChEBI" id="CHEBI:15377"/>
        <dbReference type="ChEBI" id="CHEBI:18325"/>
        <dbReference type="ChEBI" id="CHEBI:58689"/>
        <dbReference type="EC" id="4.2.1.113"/>
    </reaction>
</comment>